<name>D0LT06_HALO1</name>
<proteinExistence type="predicted"/>
<gene>
    <name evidence="2" type="ordered locus">Hoch_6676</name>
</gene>
<dbReference type="EMBL" id="CP001804">
    <property type="protein sequence ID" value="ACY19142.1"/>
    <property type="molecule type" value="Genomic_DNA"/>
</dbReference>
<sequence>MGDDGGFQRKPGTGPAAGGTHTQKRRPTPGNVTLTSKLGRDAGRSRMPVRR</sequence>
<accession>D0LT06</accession>
<dbReference type="STRING" id="502025.Hoch_6676"/>
<evidence type="ECO:0000313" key="2">
    <source>
        <dbReference type="EMBL" id="ACY19142.1"/>
    </source>
</evidence>
<dbReference type="Proteomes" id="UP000001880">
    <property type="component" value="Chromosome"/>
</dbReference>
<organism evidence="2 3">
    <name type="scientific">Haliangium ochraceum (strain DSM 14365 / JCM 11303 / SMP-2)</name>
    <dbReference type="NCBI Taxonomy" id="502025"/>
    <lineage>
        <taxon>Bacteria</taxon>
        <taxon>Pseudomonadati</taxon>
        <taxon>Myxococcota</taxon>
        <taxon>Polyangia</taxon>
        <taxon>Haliangiales</taxon>
        <taxon>Kofleriaceae</taxon>
        <taxon>Haliangium</taxon>
    </lineage>
</organism>
<reference evidence="2 3" key="1">
    <citation type="journal article" date="2010" name="Stand. Genomic Sci.">
        <title>Complete genome sequence of Haliangium ochraceum type strain (SMP-2).</title>
        <authorList>
            <consortium name="US DOE Joint Genome Institute (JGI-PGF)"/>
            <person name="Ivanova N."/>
            <person name="Daum C."/>
            <person name="Lang E."/>
            <person name="Abt B."/>
            <person name="Kopitz M."/>
            <person name="Saunders E."/>
            <person name="Lapidus A."/>
            <person name="Lucas S."/>
            <person name="Glavina Del Rio T."/>
            <person name="Nolan M."/>
            <person name="Tice H."/>
            <person name="Copeland A."/>
            <person name="Cheng J.F."/>
            <person name="Chen F."/>
            <person name="Bruce D."/>
            <person name="Goodwin L."/>
            <person name="Pitluck S."/>
            <person name="Mavromatis K."/>
            <person name="Pati A."/>
            <person name="Mikhailova N."/>
            <person name="Chen A."/>
            <person name="Palaniappan K."/>
            <person name="Land M."/>
            <person name="Hauser L."/>
            <person name="Chang Y.J."/>
            <person name="Jeffries C.D."/>
            <person name="Detter J.C."/>
            <person name="Brettin T."/>
            <person name="Rohde M."/>
            <person name="Goker M."/>
            <person name="Bristow J."/>
            <person name="Markowitz V."/>
            <person name="Eisen J.A."/>
            <person name="Hugenholtz P."/>
            <person name="Kyrpides N.C."/>
            <person name="Klenk H.P."/>
        </authorList>
    </citation>
    <scope>NUCLEOTIDE SEQUENCE [LARGE SCALE GENOMIC DNA]</scope>
    <source>
        <strain evidence="3">DSM 14365 / CIP 107738 / JCM 11303 / AJ 13395 / SMP-2</strain>
    </source>
</reference>
<dbReference type="HOGENOM" id="CLU_3099475_0_0_7"/>
<dbReference type="AlphaFoldDB" id="D0LT06"/>
<evidence type="ECO:0000256" key="1">
    <source>
        <dbReference type="SAM" id="MobiDB-lite"/>
    </source>
</evidence>
<evidence type="ECO:0000313" key="3">
    <source>
        <dbReference type="Proteomes" id="UP000001880"/>
    </source>
</evidence>
<dbReference type="KEGG" id="hoh:Hoch_6676"/>
<feature type="region of interest" description="Disordered" evidence="1">
    <location>
        <begin position="1"/>
        <end position="51"/>
    </location>
</feature>
<keyword evidence="3" id="KW-1185">Reference proteome</keyword>
<feature type="compositionally biased region" description="Low complexity" evidence="1">
    <location>
        <begin position="11"/>
        <end position="20"/>
    </location>
</feature>
<protein>
    <submittedName>
        <fullName evidence="2">Uncharacterized protein</fullName>
    </submittedName>
</protein>